<geneLocation type="plasmid" evidence="1 2">
    <name>unnamed</name>
</geneLocation>
<keyword evidence="1" id="KW-0614">Plasmid</keyword>
<organism evidence="1 2">
    <name type="scientific">Erythrobacter aureus</name>
    <dbReference type="NCBI Taxonomy" id="2182384"/>
    <lineage>
        <taxon>Bacteria</taxon>
        <taxon>Pseudomonadati</taxon>
        <taxon>Pseudomonadota</taxon>
        <taxon>Alphaproteobacteria</taxon>
        <taxon>Sphingomonadales</taxon>
        <taxon>Erythrobacteraceae</taxon>
        <taxon>Erythrobacter/Porphyrobacter group</taxon>
        <taxon>Erythrobacter</taxon>
    </lineage>
</organism>
<accession>A0A345YJH7</accession>
<reference evidence="1 2" key="1">
    <citation type="submission" date="2018-07" db="EMBL/GenBank/DDBJ databases">
        <title>Genome sequence of Erythrobacter strain YH-07, an antagonistic bacterium isolated from Yellow Sea.</title>
        <authorList>
            <person name="Tang T."/>
            <person name="Liu Q."/>
            <person name="Sun X."/>
        </authorList>
    </citation>
    <scope>NUCLEOTIDE SEQUENCE [LARGE SCALE GENOMIC DNA]</scope>
    <source>
        <strain evidence="1 2">YH-07</strain>
        <plasmid evidence="1 2">unnamed</plasmid>
    </source>
</reference>
<dbReference type="AlphaFoldDB" id="A0A345YJH7"/>
<dbReference type="EMBL" id="CP031358">
    <property type="protein sequence ID" value="AXK44079.1"/>
    <property type="molecule type" value="Genomic_DNA"/>
</dbReference>
<dbReference type="InterPro" id="IPR014729">
    <property type="entry name" value="Rossmann-like_a/b/a_fold"/>
</dbReference>
<dbReference type="SUPFAM" id="SSF52402">
    <property type="entry name" value="Adenine nucleotide alpha hydrolases-like"/>
    <property type="match status" value="1"/>
</dbReference>
<dbReference type="KEGG" id="err:DVR09_16635"/>
<dbReference type="OrthoDB" id="7260048at2"/>
<dbReference type="RefSeq" id="WP_115418392.1">
    <property type="nucleotide sequence ID" value="NZ_CP031358.1"/>
</dbReference>
<proteinExistence type="predicted"/>
<name>A0A345YJH7_9SPHN</name>
<dbReference type="Proteomes" id="UP000254508">
    <property type="component" value="Plasmid unnamed"/>
</dbReference>
<protein>
    <recommendedName>
        <fullName evidence="3">Phosphoadenosine phosphosulfate reductase</fullName>
    </recommendedName>
</protein>
<gene>
    <name evidence="1" type="ORF">DVR09_16635</name>
</gene>
<evidence type="ECO:0000313" key="1">
    <source>
        <dbReference type="EMBL" id="AXK44079.1"/>
    </source>
</evidence>
<dbReference type="Gene3D" id="3.40.50.620">
    <property type="entry name" value="HUPs"/>
    <property type="match status" value="1"/>
</dbReference>
<evidence type="ECO:0008006" key="3">
    <source>
        <dbReference type="Google" id="ProtNLM"/>
    </source>
</evidence>
<evidence type="ECO:0000313" key="2">
    <source>
        <dbReference type="Proteomes" id="UP000254508"/>
    </source>
</evidence>
<sequence length="341" mass="38221">MKKSQLDIFQSSQDGRAAAAAKSGLLDAIKDKTLDRPVMVSLGMGVDSVAMTIALIQLGRVPDLIIFADTGSERPETYDYIETFNNWLRQYGIQVTIARYCPVKAPYDTLEQECLTNGILPGIALGRKSCSIKWKQDGIHQWLKGVPAKGKRPAQPGWQPAIDCWERGERVVKLIGFDAGAKDRRRGGIAQTPEYDTLFLLRELGMDRLDCARLIRSVGLPIPLKSACFFCSANKPEELKWLHHKHPNLFRRALVLETNAMPKLKKSDGLWRSTRKRDNRSGNWNQWALDEGLIVKDDNDPDGFTLVPQNDPPLHYPDDEIGHLLRKEALENAEGPKALAA</sequence>
<keyword evidence="2" id="KW-1185">Reference proteome</keyword>